<reference evidence="2" key="1">
    <citation type="submission" date="2022-11" db="UniProtKB">
        <authorList>
            <consortium name="WormBaseParasite"/>
        </authorList>
    </citation>
    <scope>IDENTIFICATION</scope>
</reference>
<evidence type="ECO:0000313" key="1">
    <source>
        <dbReference type="Proteomes" id="UP000887576"/>
    </source>
</evidence>
<organism evidence="1 2">
    <name type="scientific">Panagrolaimus sp. JU765</name>
    <dbReference type="NCBI Taxonomy" id="591449"/>
    <lineage>
        <taxon>Eukaryota</taxon>
        <taxon>Metazoa</taxon>
        <taxon>Ecdysozoa</taxon>
        <taxon>Nematoda</taxon>
        <taxon>Chromadorea</taxon>
        <taxon>Rhabditida</taxon>
        <taxon>Tylenchina</taxon>
        <taxon>Panagrolaimomorpha</taxon>
        <taxon>Panagrolaimoidea</taxon>
        <taxon>Panagrolaimidae</taxon>
        <taxon>Panagrolaimus</taxon>
    </lineage>
</organism>
<proteinExistence type="predicted"/>
<protein>
    <submittedName>
        <fullName evidence="2">PH domain-containing protein</fullName>
    </submittedName>
</protein>
<dbReference type="WBParaSite" id="JU765_v2.g13830.t1">
    <property type="protein sequence ID" value="JU765_v2.g13830.t1"/>
    <property type="gene ID" value="JU765_v2.g13830"/>
</dbReference>
<dbReference type="Proteomes" id="UP000887576">
    <property type="component" value="Unplaced"/>
</dbReference>
<sequence length="256" mass="29675">MVEKRGRSSRRLSFKDFISQKRRFVTLTEKELSWQKIKEKDNSGEIEQKGVIPLSEITSVTQIQDSKTSFRVSTPQQEVNFQANNNGDMTEWMILLITRQRRHLFFHNRSNSVSKHNRQIDVEKELENLHTILMKHIEKIAEWKDQIEADVTDPDPSNADKFPHNILQNAKTPESRNQLKEALSSTLLTTLSAIQSIENVHQKALALAIQMQNLQNYKSDKLGIKGLTDNENYLLMHGRDRHLKSKDIQPISKHLA</sequence>
<name>A0AC34Q7X8_9BILA</name>
<accession>A0AC34Q7X8</accession>
<evidence type="ECO:0000313" key="2">
    <source>
        <dbReference type="WBParaSite" id="JU765_v2.g13830.t1"/>
    </source>
</evidence>